<comment type="catalytic activity">
    <reaction evidence="9">
        <text>tRNA(Pro) + L-proline + ATP = L-prolyl-tRNA(Pro) + AMP + diphosphate</text>
        <dbReference type="Rhea" id="RHEA:14305"/>
        <dbReference type="Rhea" id="RHEA-COMP:9700"/>
        <dbReference type="Rhea" id="RHEA-COMP:9702"/>
        <dbReference type="ChEBI" id="CHEBI:30616"/>
        <dbReference type="ChEBI" id="CHEBI:33019"/>
        <dbReference type="ChEBI" id="CHEBI:60039"/>
        <dbReference type="ChEBI" id="CHEBI:78442"/>
        <dbReference type="ChEBI" id="CHEBI:78532"/>
        <dbReference type="ChEBI" id="CHEBI:456215"/>
        <dbReference type="EC" id="6.1.1.15"/>
    </reaction>
</comment>
<sequence>MLQSQLFTKTRKEAPKDEVTTNAQLLIRAGFVHKEMAGSYSYLPLGRRVLLQIESIVRDEMDRIGGQEVRMATLQPSEPWKQTGAWDKVDVIFKINSRTEKEYTIGQSAEEIVTPIAQEYVRSYKDLPVAVYQIGQKYRDELRAKSGIMRGREFSMKDMYSFHETQEDFDRFYAIAKEAYLKVYKRCGLVAKVTEASGGSFTEKLSYEFMVLTGAGEDDILYCDACSYCVNAEITKQQEADACTRCNKGTLARAKASEVGNIFDLGIKYPKDFGFTYKNKEGEDAYPIMGCFGIGITRLMGVIAEALSDDGGLVWPESVAPYRVHLISLATDDLEVSSTANLLYDALLDLGVDVLYDERKGVSAGEKFNDSDLIGIPLRVIVSKKTLAEGKFEIKHRASGESEWVSREDLLARFV</sequence>
<dbReference type="Gene3D" id="3.40.50.800">
    <property type="entry name" value="Anticodon-binding domain"/>
    <property type="match status" value="1"/>
</dbReference>
<keyword evidence="5" id="KW-0067">ATP-binding</keyword>
<dbReference type="SUPFAM" id="SSF55681">
    <property type="entry name" value="Class II aaRS and biotin synthetases"/>
    <property type="match status" value="1"/>
</dbReference>
<evidence type="ECO:0000256" key="6">
    <source>
        <dbReference type="ARBA" id="ARBA00022917"/>
    </source>
</evidence>
<proteinExistence type="predicted"/>
<accession>A0A1G2CWL9</accession>
<evidence type="ECO:0000256" key="1">
    <source>
        <dbReference type="ARBA" id="ARBA00012831"/>
    </source>
</evidence>
<feature type="domain" description="Aminoacyl-transfer RNA synthetases class-II family profile" evidence="10">
    <location>
        <begin position="38"/>
        <end position="316"/>
    </location>
</feature>
<dbReference type="EMBL" id="MHLI01000016">
    <property type="protein sequence ID" value="OGZ05031.1"/>
    <property type="molecule type" value="Genomic_DNA"/>
</dbReference>
<dbReference type="Pfam" id="PF00587">
    <property type="entry name" value="tRNA-synt_2b"/>
    <property type="match status" value="1"/>
</dbReference>
<evidence type="ECO:0000256" key="2">
    <source>
        <dbReference type="ARBA" id="ARBA00019110"/>
    </source>
</evidence>
<evidence type="ECO:0000313" key="11">
    <source>
        <dbReference type="EMBL" id="OGZ05031.1"/>
    </source>
</evidence>
<dbReference type="InterPro" id="IPR006195">
    <property type="entry name" value="aa-tRNA-synth_II"/>
</dbReference>
<name>A0A1G2CWL9_9BACT</name>
<evidence type="ECO:0000259" key="10">
    <source>
        <dbReference type="PROSITE" id="PS50862"/>
    </source>
</evidence>
<dbReference type="InterPro" id="IPR044140">
    <property type="entry name" value="ProRS_anticodon_short"/>
</dbReference>
<evidence type="ECO:0000256" key="4">
    <source>
        <dbReference type="ARBA" id="ARBA00022741"/>
    </source>
</evidence>
<reference evidence="11 12" key="1">
    <citation type="journal article" date="2016" name="Nat. Commun.">
        <title>Thousands of microbial genomes shed light on interconnected biogeochemical processes in an aquifer system.</title>
        <authorList>
            <person name="Anantharaman K."/>
            <person name="Brown C.T."/>
            <person name="Hug L.A."/>
            <person name="Sharon I."/>
            <person name="Castelle C.J."/>
            <person name="Probst A.J."/>
            <person name="Thomas B.C."/>
            <person name="Singh A."/>
            <person name="Wilkins M.J."/>
            <person name="Karaoz U."/>
            <person name="Brodie E.L."/>
            <person name="Williams K.H."/>
            <person name="Hubbard S.S."/>
            <person name="Banfield J.F."/>
        </authorList>
    </citation>
    <scope>NUCLEOTIDE SEQUENCE [LARGE SCALE GENOMIC DNA]</scope>
</reference>
<dbReference type="AlphaFoldDB" id="A0A1G2CWL9"/>
<keyword evidence="4" id="KW-0547">Nucleotide-binding</keyword>
<dbReference type="InterPro" id="IPR036621">
    <property type="entry name" value="Anticodon-bd_dom_sf"/>
</dbReference>
<dbReference type="CDD" id="cd00861">
    <property type="entry name" value="ProRS_anticodon_short"/>
    <property type="match status" value="1"/>
</dbReference>
<dbReference type="PANTHER" id="PTHR42753:SF2">
    <property type="entry name" value="PROLINE--TRNA LIGASE"/>
    <property type="match status" value="1"/>
</dbReference>
<dbReference type="SUPFAM" id="SSF52954">
    <property type="entry name" value="Class II aaRS ABD-related"/>
    <property type="match status" value="1"/>
</dbReference>
<dbReference type="Pfam" id="PF03129">
    <property type="entry name" value="HGTP_anticodon"/>
    <property type="match status" value="1"/>
</dbReference>
<dbReference type="InterPro" id="IPR002314">
    <property type="entry name" value="aa-tRNA-synt_IIb"/>
</dbReference>
<dbReference type="PROSITE" id="PS50862">
    <property type="entry name" value="AA_TRNA_LIGASE_II"/>
    <property type="match status" value="1"/>
</dbReference>
<dbReference type="Gene3D" id="3.30.930.10">
    <property type="entry name" value="Bira Bifunctional Protein, Domain 2"/>
    <property type="match status" value="1"/>
</dbReference>
<comment type="caution">
    <text evidence="11">The sequence shown here is derived from an EMBL/GenBank/DDBJ whole genome shotgun (WGS) entry which is preliminary data.</text>
</comment>
<dbReference type="InterPro" id="IPR045864">
    <property type="entry name" value="aa-tRNA-synth_II/BPL/LPL"/>
</dbReference>
<dbReference type="EC" id="6.1.1.15" evidence="1"/>
<dbReference type="GO" id="GO:0005524">
    <property type="term" value="F:ATP binding"/>
    <property type="evidence" value="ECO:0007669"/>
    <property type="project" value="UniProtKB-KW"/>
</dbReference>
<dbReference type="Proteomes" id="UP000177122">
    <property type="component" value="Unassembled WGS sequence"/>
</dbReference>
<organism evidence="11 12">
    <name type="scientific">Candidatus Lloydbacteria bacterium RIFCSPHIGHO2_01_FULL_49_22</name>
    <dbReference type="NCBI Taxonomy" id="1798658"/>
    <lineage>
        <taxon>Bacteria</taxon>
        <taxon>Candidatus Lloydiibacteriota</taxon>
    </lineage>
</organism>
<dbReference type="InterPro" id="IPR002316">
    <property type="entry name" value="Pro-tRNA-ligase_IIa"/>
</dbReference>
<gene>
    <name evidence="11" type="ORF">A2845_02010</name>
</gene>
<dbReference type="GO" id="GO:0005829">
    <property type="term" value="C:cytosol"/>
    <property type="evidence" value="ECO:0007669"/>
    <property type="project" value="TreeGrafter"/>
</dbReference>
<dbReference type="GO" id="GO:0006433">
    <property type="term" value="P:prolyl-tRNA aminoacylation"/>
    <property type="evidence" value="ECO:0007669"/>
    <property type="project" value="InterPro"/>
</dbReference>
<protein>
    <recommendedName>
        <fullName evidence="2">Proline--tRNA ligase</fullName>
        <ecNumber evidence="1">6.1.1.15</ecNumber>
    </recommendedName>
    <alternativeName>
        <fullName evidence="8">Prolyl-tRNA synthetase</fullName>
    </alternativeName>
</protein>
<keyword evidence="3" id="KW-0436">Ligase</keyword>
<evidence type="ECO:0000256" key="3">
    <source>
        <dbReference type="ARBA" id="ARBA00022598"/>
    </source>
</evidence>
<evidence type="ECO:0000313" key="12">
    <source>
        <dbReference type="Proteomes" id="UP000177122"/>
    </source>
</evidence>
<dbReference type="InterPro" id="IPR004154">
    <property type="entry name" value="Anticodon-bd"/>
</dbReference>
<keyword evidence="6" id="KW-0648">Protein biosynthesis</keyword>
<dbReference type="GO" id="GO:0004827">
    <property type="term" value="F:proline-tRNA ligase activity"/>
    <property type="evidence" value="ECO:0007669"/>
    <property type="project" value="UniProtKB-EC"/>
</dbReference>
<evidence type="ECO:0000256" key="7">
    <source>
        <dbReference type="ARBA" id="ARBA00023146"/>
    </source>
</evidence>
<evidence type="ECO:0000256" key="5">
    <source>
        <dbReference type="ARBA" id="ARBA00022840"/>
    </source>
</evidence>
<dbReference type="PANTHER" id="PTHR42753">
    <property type="entry name" value="MITOCHONDRIAL RIBOSOME PROTEIN L39/PROLYL-TRNA LIGASE FAMILY MEMBER"/>
    <property type="match status" value="1"/>
</dbReference>
<dbReference type="InterPro" id="IPR050062">
    <property type="entry name" value="Pro-tRNA_synthetase"/>
</dbReference>
<evidence type="ECO:0000256" key="9">
    <source>
        <dbReference type="ARBA" id="ARBA00047671"/>
    </source>
</evidence>
<evidence type="ECO:0000256" key="8">
    <source>
        <dbReference type="ARBA" id="ARBA00029731"/>
    </source>
</evidence>
<dbReference type="PRINTS" id="PR01046">
    <property type="entry name" value="TRNASYNTHPRO"/>
</dbReference>
<keyword evidence="7" id="KW-0030">Aminoacyl-tRNA synthetase</keyword>